<accession>A0A0R3WVJ9</accession>
<evidence type="ECO:0000313" key="1">
    <source>
        <dbReference type="WBParaSite" id="TTAC_0000478901-mRNA-1"/>
    </source>
</evidence>
<sequence length="46" mass="5091">LRIANLRSLSMASLSTGMLQSSFIMLVPFSLEKGRTSLSILLMVYN</sequence>
<organism evidence="1">
    <name type="scientific">Hydatigena taeniaeformis</name>
    <name type="common">Feline tapeworm</name>
    <name type="synonym">Taenia taeniaeformis</name>
    <dbReference type="NCBI Taxonomy" id="6205"/>
    <lineage>
        <taxon>Eukaryota</taxon>
        <taxon>Metazoa</taxon>
        <taxon>Spiralia</taxon>
        <taxon>Lophotrochozoa</taxon>
        <taxon>Platyhelminthes</taxon>
        <taxon>Cestoda</taxon>
        <taxon>Eucestoda</taxon>
        <taxon>Cyclophyllidea</taxon>
        <taxon>Taeniidae</taxon>
        <taxon>Hydatigera</taxon>
    </lineage>
</organism>
<name>A0A0R3WVJ9_HYDTA</name>
<dbReference type="AlphaFoldDB" id="A0A0R3WVJ9"/>
<protein>
    <submittedName>
        <fullName evidence="1">MFS transporter</fullName>
    </submittedName>
</protein>
<reference evidence="1" key="1">
    <citation type="submission" date="2017-02" db="UniProtKB">
        <authorList>
            <consortium name="WormBaseParasite"/>
        </authorList>
    </citation>
    <scope>IDENTIFICATION</scope>
</reference>
<proteinExistence type="predicted"/>
<dbReference type="WBParaSite" id="TTAC_0000478901-mRNA-1">
    <property type="protein sequence ID" value="TTAC_0000478901-mRNA-1"/>
    <property type="gene ID" value="TTAC_0000478901"/>
</dbReference>